<keyword evidence="3" id="KW-1185">Reference proteome</keyword>
<comment type="caution">
    <text evidence="2">The sequence shown here is derived from an EMBL/GenBank/DDBJ whole genome shotgun (WGS) entry which is preliminary data.</text>
</comment>
<dbReference type="PANTHER" id="PTHR45717">
    <property type="entry name" value="OS12G0527900 PROTEIN"/>
    <property type="match status" value="1"/>
</dbReference>
<name>A0AAV5HQF7_9ROSI</name>
<protein>
    <recommendedName>
        <fullName evidence="4">Pentatricopeptide repeat-containing protein</fullName>
    </recommendedName>
</protein>
<evidence type="ECO:0000256" key="1">
    <source>
        <dbReference type="ARBA" id="ARBA00007626"/>
    </source>
</evidence>
<dbReference type="AlphaFoldDB" id="A0AAV5HQF7"/>
<sequence length="106" mass="12042">MKTNGCKPISITCRHLALGCLKAGLLGEGLKTLDLDKNLMTSKRVRNSTPWLETSLSMIEIFAEKGDVKNAEKLLEELKEAKYISLRMYNSVVDKCFNDWVDNFTR</sequence>
<accession>A0AAV5HQF7</accession>
<organism evidence="2 3">
    <name type="scientific">Rubroshorea leprosula</name>
    <dbReference type="NCBI Taxonomy" id="152421"/>
    <lineage>
        <taxon>Eukaryota</taxon>
        <taxon>Viridiplantae</taxon>
        <taxon>Streptophyta</taxon>
        <taxon>Embryophyta</taxon>
        <taxon>Tracheophyta</taxon>
        <taxon>Spermatophyta</taxon>
        <taxon>Magnoliopsida</taxon>
        <taxon>eudicotyledons</taxon>
        <taxon>Gunneridae</taxon>
        <taxon>Pentapetalae</taxon>
        <taxon>rosids</taxon>
        <taxon>malvids</taxon>
        <taxon>Malvales</taxon>
        <taxon>Dipterocarpaceae</taxon>
        <taxon>Rubroshorea</taxon>
    </lineage>
</organism>
<comment type="similarity">
    <text evidence="1">Belongs to the PPR family. P subfamily.</text>
</comment>
<proteinExistence type="inferred from homology"/>
<dbReference type="InterPro" id="IPR011990">
    <property type="entry name" value="TPR-like_helical_dom_sf"/>
</dbReference>
<dbReference type="EMBL" id="BPVZ01000004">
    <property type="protein sequence ID" value="GKU90918.1"/>
    <property type="molecule type" value="Genomic_DNA"/>
</dbReference>
<gene>
    <name evidence="2" type="ORF">SLEP1_g4860</name>
</gene>
<evidence type="ECO:0000313" key="3">
    <source>
        <dbReference type="Proteomes" id="UP001054252"/>
    </source>
</evidence>
<reference evidence="2 3" key="1">
    <citation type="journal article" date="2021" name="Commun. Biol.">
        <title>The genome of Shorea leprosula (Dipterocarpaceae) highlights the ecological relevance of drought in aseasonal tropical rainforests.</title>
        <authorList>
            <person name="Ng K.K.S."/>
            <person name="Kobayashi M.J."/>
            <person name="Fawcett J.A."/>
            <person name="Hatakeyama M."/>
            <person name="Paape T."/>
            <person name="Ng C.H."/>
            <person name="Ang C.C."/>
            <person name="Tnah L.H."/>
            <person name="Lee C.T."/>
            <person name="Nishiyama T."/>
            <person name="Sese J."/>
            <person name="O'Brien M.J."/>
            <person name="Copetti D."/>
            <person name="Mohd Noor M.I."/>
            <person name="Ong R.C."/>
            <person name="Putra M."/>
            <person name="Sireger I.Z."/>
            <person name="Indrioko S."/>
            <person name="Kosugi Y."/>
            <person name="Izuno A."/>
            <person name="Isagi Y."/>
            <person name="Lee S.L."/>
            <person name="Shimizu K.K."/>
        </authorList>
    </citation>
    <scope>NUCLEOTIDE SEQUENCE [LARGE SCALE GENOMIC DNA]</scope>
    <source>
        <strain evidence="2">214</strain>
    </source>
</reference>
<evidence type="ECO:0008006" key="4">
    <source>
        <dbReference type="Google" id="ProtNLM"/>
    </source>
</evidence>
<evidence type="ECO:0000313" key="2">
    <source>
        <dbReference type="EMBL" id="GKU90918.1"/>
    </source>
</evidence>
<dbReference type="PANTHER" id="PTHR45717:SF11">
    <property type="entry name" value="PENTACOTRIPEPTIDE-REPEAT REGION OF PRORP DOMAIN-CONTAINING PROTEIN"/>
    <property type="match status" value="1"/>
</dbReference>
<dbReference type="Proteomes" id="UP001054252">
    <property type="component" value="Unassembled WGS sequence"/>
</dbReference>
<dbReference type="Gene3D" id="1.25.40.10">
    <property type="entry name" value="Tetratricopeptide repeat domain"/>
    <property type="match status" value="1"/>
</dbReference>
<dbReference type="GO" id="GO:0005739">
    <property type="term" value="C:mitochondrion"/>
    <property type="evidence" value="ECO:0007669"/>
    <property type="project" value="TreeGrafter"/>
</dbReference>